<dbReference type="AlphaFoldDB" id="A0A6C0EV20"/>
<evidence type="ECO:0008006" key="2">
    <source>
        <dbReference type="Google" id="ProtNLM"/>
    </source>
</evidence>
<proteinExistence type="predicted"/>
<name>A0A6C0EV20_9ZZZZ</name>
<dbReference type="EMBL" id="MN738951">
    <property type="protein sequence ID" value="QHT32858.1"/>
    <property type="molecule type" value="Genomic_DNA"/>
</dbReference>
<protein>
    <recommendedName>
        <fullName evidence="2">Glycosyl transferase family 1 domain-containing protein</fullName>
    </recommendedName>
</protein>
<organism evidence="1">
    <name type="scientific">viral metagenome</name>
    <dbReference type="NCBI Taxonomy" id="1070528"/>
    <lineage>
        <taxon>unclassified sequences</taxon>
        <taxon>metagenomes</taxon>
        <taxon>organismal metagenomes</taxon>
    </lineage>
</organism>
<evidence type="ECO:0000313" key="1">
    <source>
        <dbReference type="EMBL" id="QHT32858.1"/>
    </source>
</evidence>
<sequence>MLLIINKSCIYFINQYNSINDYYQYIVILIKKILENNEVTININFSNENYTFPNNNKTIRINFNYEHTLVKINGRGAEGSPAGNIKDANDNSNYLVRIDRYNELNNADIIIDYSNPNIYNVSESRLFDIFAKKMIYIAPSLYELYFIKENRTINTLTTFINIHEPRRLALLEKTRQYKIAHTNINNCFEKNDLQRLYKNTKILINIHQTDHHHTFEELRVLPALECGVIVISEHSPLSQLVPYSDFVIWENYDTILDKVNEVLTNYDYFYDLIFNKDTFKKLEEIRNQNYETLSAVLLHQL</sequence>
<reference evidence="1" key="1">
    <citation type="journal article" date="2020" name="Nature">
        <title>Giant virus diversity and host interactions through global metagenomics.</title>
        <authorList>
            <person name="Schulz F."/>
            <person name="Roux S."/>
            <person name="Paez-Espino D."/>
            <person name="Jungbluth S."/>
            <person name="Walsh D.A."/>
            <person name="Denef V.J."/>
            <person name="McMahon K.D."/>
            <person name="Konstantinidis K.T."/>
            <person name="Eloe-Fadrosh E.A."/>
            <person name="Kyrpides N.C."/>
            <person name="Woyke T."/>
        </authorList>
    </citation>
    <scope>NUCLEOTIDE SEQUENCE</scope>
    <source>
        <strain evidence="1">GVMAG-M-3300009161-30</strain>
    </source>
</reference>
<accession>A0A6C0EV20</accession>